<dbReference type="InterPro" id="IPR011333">
    <property type="entry name" value="SKP1/BTB/POZ_sf"/>
</dbReference>
<dbReference type="AlphaFoldDB" id="A0A2G5I196"/>
<evidence type="ECO:0008006" key="6">
    <source>
        <dbReference type="Google" id="ProtNLM"/>
    </source>
</evidence>
<sequence length="241" mass="27738">MAATQDTPKRQREEDVATPPASKRSRYDFVNAVKVVAGSGKKQKIFVLHCEVVCRRSHFLKQKCLELDTKDDADRVIELPVVTPASFKAYAKYLYEEDCELHVSVSSRLIPLSEYKDLFERMRVLGKYWQMGDILQDAVFTNKTIDSLILLMLEVDRAHLAAFAATAGLTVPEFPKLRRLAVDVLAKRVTATDMCCLWRLNRELMWEIQVAMLRLRDSLAEQVPVNPTWLEEHRQKVLEDD</sequence>
<evidence type="ECO:0000313" key="4">
    <source>
        <dbReference type="Proteomes" id="UP000230605"/>
    </source>
</evidence>
<keyword evidence="5" id="KW-1185">Reference proteome</keyword>
<dbReference type="Proteomes" id="UP001302367">
    <property type="component" value="Chromosome 2"/>
</dbReference>
<proteinExistence type="predicted"/>
<feature type="region of interest" description="Disordered" evidence="1">
    <location>
        <begin position="1"/>
        <end position="22"/>
    </location>
</feature>
<evidence type="ECO:0000313" key="2">
    <source>
        <dbReference type="EMBL" id="PIA98282.1"/>
    </source>
</evidence>
<reference evidence="2 4" key="1">
    <citation type="submission" date="2015-10" db="EMBL/GenBank/DDBJ databases">
        <title>The cercosporin biosynthetic gene cluster was horizontally transferred to several fungal lineages and shown to be expanded in Cercospora beticola based on microsynteny with recipient genomes.</title>
        <authorList>
            <person name="De Jonge R."/>
            <person name="Ebert M.K."/>
            <person name="Suttle J.C."/>
            <person name="Jurick Ii W.M."/>
            <person name="Secor G.A."/>
            <person name="Thomma B.P."/>
            <person name="Van De Peer Y."/>
            <person name="Bolton M.D."/>
        </authorList>
    </citation>
    <scope>NUCLEOTIDE SEQUENCE [LARGE SCALE GENOMIC DNA]</scope>
    <source>
        <strain evidence="2 4">09-40</strain>
    </source>
</reference>
<accession>A0A2G5I196</accession>
<evidence type="ECO:0000313" key="5">
    <source>
        <dbReference type="Proteomes" id="UP001302367"/>
    </source>
</evidence>
<evidence type="ECO:0000256" key="1">
    <source>
        <dbReference type="SAM" id="MobiDB-lite"/>
    </source>
</evidence>
<dbReference type="OrthoDB" id="10509002at2759"/>
<gene>
    <name evidence="2" type="ORF">CB0940_05443</name>
    <name evidence="3" type="ORF">RHO25_002600</name>
</gene>
<dbReference type="Gene3D" id="3.30.710.10">
    <property type="entry name" value="Potassium Channel Kv1.1, Chain A"/>
    <property type="match status" value="1"/>
</dbReference>
<reference evidence="3 5" key="2">
    <citation type="submission" date="2023-09" db="EMBL/GenBank/DDBJ databases">
        <title>Complete-Gapless Cercospora beticola genome.</title>
        <authorList>
            <person name="Wyatt N.A."/>
            <person name="Spanner R.E."/>
            <person name="Bolton M.D."/>
        </authorList>
    </citation>
    <scope>NUCLEOTIDE SEQUENCE [LARGE SCALE GENOMIC DNA]</scope>
    <source>
        <strain evidence="3">Cb09-40</strain>
    </source>
</reference>
<organism evidence="2 4">
    <name type="scientific">Cercospora beticola</name>
    <name type="common">Sugarbeet leaf spot fungus</name>
    <dbReference type="NCBI Taxonomy" id="122368"/>
    <lineage>
        <taxon>Eukaryota</taxon>
        <taxon>Fungi</taxon>
        <taxon>Dikarya</taxon>
        <taxon>Ascomycota</taxon>
        <taxon>Pezizomycotina</taxon>
        <taxon>Dothideomycetes</taxon>
        <taxon>Dothideomycetidae</taxon>
        <taxon>Mycosphaerellales</taxon>
        <taxon>Mycosphaerellaceae</taxon>
        <taxon>Cercospora</taxon>
    </lineage>
</organism>
<dbReference type="EMBL" id="CP134185">
    <property type="protein sequence ID" value="WPA97989.1"/>
    <property type="molecule type" value="Genomic_DNA"/>
</dbReference>
<evidence type="ECO:0000313" key="3">
    <source>
        <dbReference type="EMBL" id="WPA97989.1"/>
    </source>
</evidence>
<protein>
    <recommendedName>
        <fullName evidence="6">BTB domain-containing protein</fullName>
    </recommendedName>
</protein>
<dbReference type="Proteomes" id="UP000230605">
    <property type="component" value="Chromosome 2"/>
</dbReference>
<dbReference type="EMBL" id="LKMD01000102">
    <property type="protein sequence ID" value="PIA98282.1"/>
    <property type="molecule type" value="Genomic_DNA"/>
</dbReference>
<name>A0A2G5I196_CERBT</name>